<gene>
    <name evidence="2" type="ORF">QLX08_007979</name>
</gene>
<feature type="compositionally biased region" description="Basic residues" evidence="1">
    <location>
        <begin position="32"/>
        <end position="50"/>
    </location>
</feature>
<dbReference type="Proteomes" id="UP001432146">
    <property type="component" value="Unassembled WGS sequence"/>
</dbReference>
<sequence length="122" mass="13961">MEEDSGLALGLRVRWTMSRRNRVQREAERSGEKRRRRRGGGNKKRQKGRQKSSTSWHRQWQAFIGNRCQQFPPLSPIKLKASGCPSLATRSETPSFSRICDTPGQPCSSLFMPLCRASHFAK</sequence>
<protein>
    <submittedName>
        <fullName evidence="2">Uncharacterized protein</fullName>
    </submittedName>
</protein>
<organism evidence="2 3">
    <name type="scientific">Tetragonisca angustula</name>
    <dbReference type="NCBI Taxonomy" id="166442"/>
    <lineage>
        <taxon>Eukaryota</taxon>
        <taxon>Metazoa</taxon>
        <taxon>Ecdysozoa</taxon>
        <taxon>Arthropoda</taxon>
        <taxon>Hexapoda</taxon>
        <taxon>Insecta</taxon>
        <taxon>Pterygota</taxon>
        <taxon>Neoptera</taxon>
        <taxon>Endopterygota</taxon>
        <taxon>Hymenoptera</taxon>
        <taxon>Apocrita</taxon>
        <taxon>Aculeata</taxon>
        <taxon>Apoidea</taxon>
        <taxon>Anthophila</taxon>
        <taxon>Apidae</taxon>
        <taxon>Tetragonisca</taxon>
    </lineage>
</organism>
<evidence type="ECO:0000313" key="3">
    <source>
        <dbReference type="Proteomes" id="UP001432146"/>
    </source>
</evidence>
<name>A0AAW0ZMD7_9HYME</name>
<proteinExistence type="predicted"/>
<keyword evidence="3" id="KW-1185">Reference proteome</keyword>
<evidence type="ECO:0000313" key="2">
    <source>
        <dbReference type="EMBL" id="KAK9298835.1"/>
    </source>
</evidence>
<feature type="region of interest" description="Disordered" evidence="1">
    <location>
        <begin position="18"/>
        <end position="57"/>
    </location>
</feature>
<evidence type="ECO:0000256" key="1">
    <source>
        <dbReference type="SAM" id="MobiDB-lite"/>
    </source>
</evidence>
<accession>A0AAW0ZMD7</accession>
<dbReference type="EMBL" id="JAWNGG020000163">
    <property type="protein sequence ID" value="KAK9298835.1"/>
    <property type="molecule type" value="Genomic_DNA"/>
</dbReference>
<dbReference type="AlphaFoldDB" id="A0AAW0ZMD7"/>
<reference evidence="2 3" key="1">
    <citation type="submission" date="2024-05" db="EMBL/GenBank/DDBJ databases">
        <title>The nuclear and mitochondrial genome assemblies of Tetragonisca angustula (Apidae: Meliponini), a tiny yet remarkable pollinator in the Neotropics.</title>
        <authorList>
            <person name="Ferrari R."/>
            <person name="Ricardo P.C."/>
            <person name="Dias F.C."/>
            <person name="Araujo N.S."/>
            <person name="Soares D.O."/>
            <person name="Zhou Q.-S."/>
            <person name="Zhu C.-D."/>
            <person name="Coutinho L."/>
            <person name="Airas M.C."/>
            <person name="Batista T.M."/>
        </authorList>
    </citation>
    <scope>NUCLEOTIDE SEQUENCE [LARGE SCALE GENOMIC DNA]</scope>
    <source>
        <strain evidence="2">ASF017062</strain>
        <tissue evidence="2">Abdomen</tissue>
    </source>
</reference>
<comment type="caution">
    <text evidence="2">The sequence shown here is derived from an EMBL/GenBank/DDBJ whole genome shotgun (WGS) entry which is preliminary data.</text>
</comment>